<dbReference type="Proteomes" id="UP000765509">
    <property type="component" value="Unassembled WGS sequence"/>
</dbReference>
<proteinExistence type="inferred from homology"/>
<keyword evidence="7 13" id="KW-0378">Hydrolase</keyword>
<dbReference type="GO" id="GO:0005886">
    <property type="term" value="C:plasma membrane"/>
    <property type="evidence" value="ECO:0007669"/>
    <property type="project" value="TreeGrafter"/>
</dbReference>
<dbReference type="EMBL" id="AVOT02001180">
    <property type="protein sequence ID" value="MBW0465985.1"/>
    <property type="molecule type" value="Genomic_DNA"/>
</dbReference>
<dbReference type="FunFam" id="1.10.246.130:FF:000005">
    <property type="entry name" value="Gamma-glutamyltranspeptidase 1, putative"/>
    <property type="match status" value="1"/>
</dbReference>
<dbReference type="GO" id="GO:0006508">
    <property type="term" value="P:proteolysis"/>
    <property type="evidence" value="ECO:0007669"/>
    <property type="project" value="UniProtKB-KW"/>
</dbReference>
<dbReference type="GO" id="GO:0103068">
    <property type="term" value="F:leukotriene C4 gamma-glutamyl transferase activity"/>
    <property type="evidence" value="ECO:0007669"/>
    <property type="project" value="UniProtKB-EC"/>
</dbReference>
<evidence type="ECO:0000256" key="3">
    <source>
        <dbReference type="ARBA" id="ARBA00005115"/>
    </source>
</evidence>
<feature type="binding site" evidence="12">
    <location>
        <begin position="553"/>
        <end position="555"/>
    </location>
    <ligand>
        <name>L-glutamate</name>
        <dbReference type="ChEBI" id="CHEBI:29985"/>
    </ligand>
</feature>
<keyword evidence="6 13" id="KW-0808">Transferase</keyword>
<feature type="binding site" evidence="12">
    <location>
        <position position="629"/>
    </location>
    <ligand>
        <name>L-glutamate</name>
        <dbReference type="ChEBI" id="CHEBI:29985"/>
    </ligand>
</feature>
<feature type="active site" description="Nucleophile" evidence="11">
    <location>
        <position position="535"/>
    </location>
</feature>
<sequence>MHAPERGSCSARSGGTPRGWGLMIMRTLTADPASASSSVSASRGAFGIGIGVGDSATYMMKSARSKSGDNPQCDYHLPPGLASDAFEAHDNPTNPYEEEQQPLMTALPVLLTPSLAHHPVPTRRQALTFPSNKKFGLSPHIRFWFLCLWTILIILSCYCFIIWNGSSTSVKFNSSQPHPSYLVSGRNGVVATEEERCSKIGIDVLKDNGTATDAAIAAALCIGVVNSFSSGVGGGGFMVIKPAPCRTTPNCTDQHPISIDFRETVPDGKHYSQWFSKKPSLSQVGGLASGIPGELAGFESAYRSHGGGVTWKRLFEPSIHLAKNFTVGPALDRTLASNPWIKSNPQWRDIFYPASQPSHPRTGFWIQRSAYAKTLETIANDGVKAFYHGRIARKLVSTMNREGGKVQLKDFENYRAIVQPALNSTYHGRTVWTSGIPSSGPILIYLLNILEQYSLNSQPQTALAEHRFIEALKYAFAGRTEVADPQFLNQTQLERMKMIHSKSYGRKIYEKIDDNTTYEYQHYQPKYDFHEDHGTSHLSVVDKHGSAVALTTTVNLDFGSHVMDSYTGIILNSENDDFSIKGRSNHFDLFSSPLNYPETGKRPASSMAPVIIDEKDQKEVWCVLGASGGSRIFSAIAGVLLKIDWGYDVSHAIEEPRSHHQLLPDQLYLERPYRLDFLNLLQSRGHNITLIDRVPGKAVVQGIVRNSLNGLWYGASDSRKNGIAKAY</sequence>
<dbReference type="AlphaFoldDB" id="A0A9Q3GG37"/>
<evidence type="ECO:0000256" key="1">
    <source>
        <dbReference type="ARBA" id="ARBA00001049"/>
    </source>
</evidence>
<dbReference type="InterPro" id="IPR055262">
    <property type="entry name" value="GGT_CS"/>
</dbReference>
<feature type="binding site" evidence="12">
    <location>
        <begin position="605"/>
        <end position="606"/>
    </location>
    <ligand>
        <name>L-glutamate</name>
        <dbReference type="ChEBI" id="CHEBI:29985"/>
    </ligand>
</feature>
<dbReference type="GO" id="GO:0006751">
    <property type="term" value="P:glutathione catabolic process"/>
    <property type="evidence" value="ECO:0007669"/>
    <property type="project" value="UniProtKB-UniRule"/>
</dbReference>
<protein>
    <recommendedName>
        <fullName evidence="13">Glutathione hydrolase</fullName>
        <ecNumber evidence="13">2.3.2.2</ecNumber>
        <ecNumber evidence="13">3.4.19.13</ecNumber>
    </recommendedName>
    <alternativeName>
        <fullName evidence="13">Gamma-glutamyltransferase</fullName>
    </alternativeName>
    <alternativeName>
        <fullName evidence="13">Gamma-glutamyltranspeptidase</fullName>
    </alternativeName>
</protein>
<dbReference type="GO" id="GO:0036374">
    <property type="term" value="F:glutathione hydrolase activity"/>
    <property type="evidence" value="ECO:0007669"/>
    <property type="project" value="UniProtKB-UniRule"/>
</dbReference>
<feature type="binding site" evidence="12">
    <location>
        <position position="577"/>
    </location>
    <ligand>
        <name>L-glutamate</name>
        <dbReference type="ChEBI" id="CHEBI:29985"/>
    </ligand>
</feature>
<dbReference type="PANTHER" id="PTHR11686:SF9">
    <property type="entry name" value="RE13973P"/>
    <property type="match status" value="1"/>
</dbReference>
<organism evidence="15 16">
    <name type="scientific">Austropuccinia psidii MF-1</name>
    <dbReference type="NCBI Taxonomy" id="1389203"/>
    <lineage>
        <taxon>Eukaryota</taxon>
        <taxon>Fungi</taxon>
        <taxon>Dikarya</taxon>
        <taxon>Basidiomycota</taxon>
        <taxon>Pucciniomycotina</taxon>
        <taxon>Pucciniomycetes</taxon>
        <taxon>Pucciniales</taxon>
        <taxon>Sphaerophragmiaceae</taxon>
        <taxon>Austropuccinia</taxon>
    </lineage>
</organism>
<name>A0A9Q3GG37_9BASI</name>
<dbReference type="InterPro" id="IPR000101">
    <property type="entry name" value="GGT_peptidase"/>
</dbReference>
<dbReference type="OrthoDB" id="1081007at2759"/>
<evidence type="ECO:0000256" key="8">
    <source>
        <dbReference type="ARBA" id="ARBA00023180"/>
    </source>
</evidence>
<keyword evidence="14" id="KW-0472">Membrane</keyword>
<feature type="binding site" evidence="12">
    <location>
        <position position="262"/>
    </location>
    <ligand>
        <name>L-glutamate</name>
        <dbReference type="ChEBI" id="CHEBI:29985"/>
    </ligand>
</feature>
<dbReference type="InterPro" id="IPR043137">
    <property type="entry name" value="GGT_ssub_C"/>
</dbReference>
<comment type="pathway">
    <text evidence="3 13">Sulfur metabolism; glutathione metabolism.</text>
</comment>
<dbReference type="PROSITE" id="PS00462">
    <property type="entry name" value="G_GLU_TRANSPEPTIDASE"/>
    <property type="match status" value="1"/>
</dbReference>
<comment type="catalytic activity">
    <reaction evidence="10 13">
        <text>an N-terminal (5-L-glutamyl)-[peptide] + an alpha-amino acid = 5-L-glutamyl amino acid + an N-terminal L-alpha-aminoacyl-[peptide]</text>
        <dbReference type="Rhea" id="RHEA:23904"/>
        <dbReference type="Rhea" id="RHEA-COMP:9780"/>
        <dbReference type="Rhea" id="RHEA-COMP:9795"/>
        <dbReference type="ChEBI" id="CHEBI:77644"/>
        <dbReference type="ChEBI" id="CHEBI:78597"/>
        <dbReference type="ChEBI" id="CHEBI:78599"/>
        <dbReference type="ChEBI" id="CHEBI:78608"/>
        <dbReference type="EC" id="2.3.2.2"/>
    </reaction>
</comment>
<comment type="catalytic activity">
    <reaction evidence="1 13">
        <text>an S-substituted glutathione + H2O = an S-substituted L-cysteinylglycine + L-glutamate</text>
        <dbReference type="Rhea" id="RHEA:59468"/>
        <dbReference type="ChEBI" id="CHEBI:15377"/>
        <dbReference type="ChEBI" id="CHEBI:29985"/>
        <dbReference type="ChEBI" id="CHEBI:90779"/>
        <dbReference type="ChEBI" id="CHEBI:143103"/>
        <dbReference type="EC" id="3.4.19.13"/>
    </reaction>
</comment>
<keyword evidence="14" id="KW-0812">Transmembrane</keyword>
<dbReference type="InterPro" id="IPR029055">
    <property type="entry name" value="Ntn_hydrolases_N"/>
</dbReference>
<comment type="function">
    <text evidence="13">Cleaves the gamma-glutamyl peptide bond of glutathione and glutathione conjugates.</text>
</comment>
<keyword evidence="8" id="KW-0325">Glycoprotein</keyword>
<dbReference type="Gene3D" id="3.60.20.40">
    <property type="match status" value="1"/>
</dbReference>
<evidence type="ECO:0000256" key="5">
    <source>
        <dbReference type="ARBA" id="ARBA00022670"/>
    </source>
</evidence>
<evidence type="ECO:0000256" key="4">
    <source>
        <dbReference type="ARBA" id="ARBA00009381"/>
    </source>
</evidence>
<evidence type="ECO:0000256" key="12">
    <source>
        <dbReference type="PIRSR" id="PIRSR600101-2"/>
    </source>
</evidence>
<dbReference type="PRINTS" id="PR01210">
    <property type="entry name" value="GGTRANSPTASE"/>
</dbReference>
<evidence type="ECO:0000256" key="7">
    <source>
        <dbReference type="ARBA" id="ARBA00022801"/>
    </source>
</evidence>
<dbReference type="GO" id="GO:0000324">
    <property type="term" value="C:fungal-type vacuole"/>
    <property type="evidence" value="ECO:0007669"/>
    <property type="project" value="TreeGrafter"/>
</dbReference>
<evidence type="ECO:0000256" key="9">
    <source>
        <dbReference type="ARBA" id="ARBA00023315"/>
    </source>
</evidence>
<evidence type="ECO:0000256" key="10">
    <source>
        <dbReference type="ARBA" id="ARBA00047417"/>
    </source>
</evidence>
<comment type="catalytic activity">
    <reaction evidence="2 13">
        <text>glutathione + H2O = L-cysteinylglycine + L-glutamate</text>
        <dbReference type="Rhea" id="RHEA:28807"/>
        <dbReference type="ChEBI" id="CHEBI:15377"/>
        <dbReference type="ChEBI" id="CHEBI:29985"/>
        <dbReference type="ChEBI" id="CHEBI:57925"/>
        <dbReference type="ChEBI" id="CHEBI:61694"/>
        <dbReference type="EC" id="3.4.19.13"/>
    </reaction>
</comment>
<evidence type="ECO:0000256" key="14">
    <source>
        <dbReference type="SAM" id="Phobius"/>
    </source>
</evidence>
<dbReference type="FunFam" id="3.60.20.40:FF:000001">
    <property type="entry name" value="Gamma-glutamyltranspeptidase 1"/>
    <property type="match status" value="1"/>
</dbReference>
<dbReference type="EC" id="2.3.2.2" evidence="13"/>
<evidence type="ECO:0000256" key="11">
    <source>
        <dbReference type="PIRSR" id="PIRSR600101-1"/>
    </source>
</evidence>
<comment type="caution">
    <text evidence="15">The sequence shown here is derived from an EMBL/GenBank/DDBJ whole genome shotgun (WGS) entry which is preliminary data.</text>
</comment>
<accession>A0A9Q3GG37</accession>
<keyword evidence="16" id="KW-1185">Reference proteome</keyword>
<keyword evidence="9 13" id="KW-0012">Acyltransferase</keyword>
<evidence type="ECO:0000313" key="16">
    <source>
        <dbReference type="Proteomes" id="UP000765509"/>
    </source>
</evidence>
<dbReference type="NCBIfam" id="TIGR00066">
    <property type="entry name" value="g_glut_trans"/>
    <property type="match status" value="1"/>
</dbReference>
<dbReference type="Pfam" id="PF01019">
    <property type="entry name" value="G_glu_transpept"/>
    <property type="match status" value="1"/>
</dbReference>
<dbReference type="InterPro" id="IPR043138">
    <property type="entry name" value="GGT_lsub"/>
</dbReference>
<evidence type="ECO:0000256" key="6">
    <source>
        <dbReference type="ARBA" id="ARBA00022679"/>
    </source>
</evidence>
<reference evidence="15" key="1">
    <citation type="submission" date="2021-03" db="EMBL/GenBank/DDBJ databases">
        <title>Draft genome sequence of rust myrtle Austropuccinia psidii MF-1, a brazilian biotype.</title>
        <authorList>
            <person name="Quecine M.C."/>
            <person name="Pachon D.M.R."/>
            <person name="Bonatelli M.L."/>
            <person name="Correr F.H."/>
            <person name="Franceschini L.M."/>
            <person name="Leite T.F."/>
            <person name="Margarido G.R.A."/>
            <person name="Almeida C.A."/>
            <person name="Ferrarezi J.A."/>
            <person name="Labate C.A."/>
        </authorList>
    </citation>
    <scope>NUCLEOTIDE SEQUENCE</scope>
    <source>
        <strain evidence="15">MF-1</strain>
    </source>
</reference>
<evidence type="ECO:0000313" key="15">
    <source>
        <dbReference type="EMBL" id="MBW0465985.1"/>
    </source>
</evidence>
<dbReference type="EC" id="3.4.19.13" evidence="13"/>
<evidence type="ECO:0000256" key="2">
    <source>
        <dbReference type="ARBA" id="ARBA00001089"/>
    </source>
</evidence>
<feature type="transmembrane region" description="Helical" evidence="14">
    <location>
        <begin position="143"/>
        <end position="163"/>
    </location>
</feature>
<dbReference type="SUPFAM" id="SSF56235">
    <property type="entry name" value="N-terminal nucleophile aminohydrolases (Ntn hydrolases)"/>
    <property type="match status" value="1"/>
</dbReference>
<keyword evidence="14" id="KW-1133">Transmembrane helix</keyword>
<gene>
    <name evidence="15" type="ORF">O181_005700</name>
</gene>
<dbReference type="Gene3D" id="1.10.246.130">
    <property type="match status" value="1"/>
</dbReference>
<keyword evidence="5" id="KW-0645">Protease</keyword>
<evidence type="ECO:0000256" key="13">
    <source>
        <dbReference type="RuleBase" id="RU368068"/>
    </source>
</evidence>
<dbReference type="PANTHER" id="PTHR11686">
    <property type="entry name" value="GAMMA GLUTAMYL TRANSPEPTIDASE"/>
    <property type="match status" value="1"/>
</dbReference>
<comment type="similarity">
    <text evidence="4">Belongs to the gamma-glutamyltransferase family.</text>
</comment>